<feature type="transmembrane region" description="Helical" evidence="1">
    <location>
        <begin position="69"/>
        <end position="87"/>
    </location>
</feature>
<dbReference type="AlphaFoldDB" id="I4EJ90"/>
<sequence>MHIERNETSGAMRFKIVGLILLLIPVLILTFFAVGESIGGDLSGLGHLIQAAPLVILALLAWKRPRAGGLLLIGLGTLLALGFLLFTNNPEPIAILLVFGPPILSGLLFLMAARRQAQ</sequence>
<protein>
    <recommendedName>
        <fullName evidence="2">DUF7670 domain-containing protein</fullName>
    </recommendedName>
</protein>
<gene>
    <name evidence="3" type="ORF">NITHO_3880008</name>
</gene>
<accession>I4EJ90</accession>
<feature type="transmembrane region" description="Helical" evidence="1">
    <location>
        <begin position="93"/>
        <end position="113"/>
    </location>
</feature>
<keyword evidence="4" id="KW-1185">Reference proteome</keyword>
<evidence type="ECO:0000313" key="4">
    <source>
        <dbReference type="Proteomes" id="UP000004221"/>
    </source>
</evidence>
<evidence type="ECO:0000259" key="2">
    <source>
        <dbReference type="Pfam" id="PF24709"/>
    </source>
</evidence>
<dbReference type="RefSeq" id="WP_008479152.1">
    <property type="nucleotide sequence ID" value="NZ_CAGS01000321.1"/>
</dbReference>
<feature type="transmembrane region" description="Helical" evidence="1">
    <location>
        <begin position="45"/>
        <end position="62"/>
    </location>
</feature>
<dbReference type="Pfam" id="PF24709">
    <property type="entry name" value="DUF7670"/>
    <property type="match status" value="1"/>
</dbReference>
<organism evidence="3 4">
    <name type="scientific">Nitrolancea hollandica Lb</name>
    <dbReference type="NCBI Taxonomy" id="1129897"/>
    <lineage>
        <taxon>Bacteria</taxon>
        <taxon>Pseudomonadati</taxon>
        <taxon>Thermomicrobiota</taxon>
        <taxon>Thermomicrobia</taxon>
        <taxon>Sphaerobacterales</taxon>
        <taxon>Sphaerobacterineae</taxon>
        <taxon>Sphaerobacteraceae</taxon>
        <taxon>Nitrolancea</taxon>
    </lineage>
</organism>
<dbReference type="InterPro" id="IPR056087">
    <property type="entry name" value="DUF7670"/>
</dbReference>
<feature type="transmembrane region" description="Helical" evidence="1">
    <location>
        <begin position="12"/>
        <end position="33"/>
    </location>
</feature>
<keyword evidence="1" id="KW-0812">Transmembrane</keyword>
<reference evidence="3 4" key="1">
    <citation type="journal article" date="2012" name="ISME J.">
        <title>Nitrification expanded: discovery, physiology and genomics of a nitrite-oxidizing bacterium from the phylum Chloroflexi.</title>
        <authorList>
            <person name="Sorokin D.Y."/>
            <person name="Lucker S."/>
            <person name="Vejmelkova D."/>
            <person name="Kostrikina N.A."/>
            <person name="Kleerebezem R."/>
            <person name="Rijpstra W.I."/>
            <person name="Damste J.S."/>
            <person name="Le Paslier D."/>
            <person name="Muyzer G."/>
            <person name="Wagner M."/>
            <person name="van Loosdrecht M.C."/>
            <person name="Daims H."/>
        </authorList>
    </citation>
    <scope>NUCLEOTIDE SEQUENCE [LARGE SCALE GENOMIC DNA]</scope>
    <source>
        <strain evidence="4">none</strain>
    </source>
</reference>
<feature type="domain" description="DUF7670" evidence="2">
    <location>
        <begin position="19"/>
        <end position="116"/>
    </location>
</feature>
<name>I4EJ90_9BACT</name>
<dbReference type="EMBL" id="CAGS01000321">
    <property type="protein sequence ID" value="CCF84752.1"/>
    <property type="molecule type" value="Genomic_DNA"/>
</dbReference>
<dbReference type="Proteomes" id="UP000004221">
    <property type="component" value="Unassembled WGS sequence"/>
</dbReference>
<comment type="caution">
    <text evidence="3">The sequence shown here is derived from an EMBL/GenBank/DDBJ whole genome shotgun (WGS) entry which is preliminary data.</text>
</comment>
<keyword evidence="1" id="KW-1133">Transmembrane helix</keyword>
<evidence type="ECO:0000256" key="1">
    <source>
        <dbReference type="SAM" id="Phobius"/>
    </source>
</evidence>
<keyword evidence="1" id="KW-0472">Membrane</keyword>
<proteinExistence type="predicted"/>
<evidence type="ECO:0000313" key="3">
    <source>
        <dbReference type="EMBL" id="CCF84752.1"/>
    </source>
</evidence>